<dbReference type="Pfam" id="PF00188">
    <property type="entry name" value="CAP"/>
    <property type="match status" value="1"/>
</dbReference>
<dbReference type="AlphaFoldDB" id="A0A2A9M9T4"/>
<dbReference type="PROSITE" id="PS50092">
    <property type="entry name" value="TSP1"/>
    <property type="match status" value="1"/>
</dbReference>
<keyword evidence="4" id="KW-1185">Reference proteome</keyword>
<dbReference type="STRING" id="94643.A0A2A9M9T4"/>
<dbReference type="Proteomes" id="UP000224006">
    <property type="component" value="Chromosome V"/>
</dbReference>
<proteinExistence type="predicted"/>
<gene>
    <name evidence="3" type="ORF">BESB_061250</name>
</gene>
<evidence type="ECO:0000313" key="3">
    <source>
        <dbReference type="EMBL" id="PFH35238.1"/>
    </source>
</evidence>
<dbReference type="VEuPathDB" id="ToxoDB:BESB_061250"/>
<dbReference type="InterPro" id="IPR001283">
    <property type="entry name" value="CRISP-related"/>
</dbReference>
<organism evidence="3 4">
    <name type="scientific">Besnoitia besnoiti</name>
    <name type="common">Apicomplexan protozoan</name>
    <dbReference type="NCBI Taxonomy" id="94643"/>
    <lineage>
        <taxon>Eukaryota</taxon>
        <taxon>Sar</taxon>
        <taxon>Alveolata</taxon>
        <taxon>Apicomplexa</taxon>
        <taxon>Conoidasida</taxon>
        <taxon>Coccidia</taxon>
        <taxon>Eucoccidiorida</taxon>
        <taxon>Eimeriorina</taxon>
        <taxon>Sarcocystidae</taxon>
        <taxon>Besnoitia</taxon>
    </lineage>
</organism>
<dbReference type="Gene3D" id="3.40.33.10">
    <property type="entry name" value="CAP"/>
    <property type="match status" value="1"/>
</dbReference>
<feature type="domain" description="SCP" evidence="2">
    <location>
        <begin position="834"/>
        <end position="1006"/>
    </location>
</feature>
<protein>
    <submittedName>
        <fullName evidence="3">SCP family extracellular subfamily protein</fullName>
    </submittedName>
</protein>
<dbReference type="InterPro" id="IPR036383">
    <property type="entry name" value="TSP1_rpt_sf"/>
</dbReference>
<accession>A0A2A9M9T4</accession>
<dbReference type="SUPFAM" id="SSF55797">
    <property type="entry name" value="PR-1-like"/>
    <property type="match status" value="1"/>
</dbReference>
<dbReference type="EMBL" id="NWUJ01000005">
    <property type="protein sequence ID" value="PFH35238.1"/>
    <property type="molecule type" value="Genomic_DNA"/>
</dbReference>
<feature type="region of interest" description="Disordered" evidence="1">
    <location>
        <begin position="594"/>
        <end position="635"/>
    </location>
</feature>
<dbReference type="OrthoDB" id="330168at2759"/>
<name>A0A2A9M9T4_BESBE</name>
<comment type="caution">
    <text evidence="3">The sequence shown here is derived from an EMBL/GenBank/DDBJ whole genome shotgun (WGS) entry which is preliminary data.</text>
</comment>
<dbReference type="RefSeq" id="XP_029219247.1">
    <property type="nucleotide sequence ID" value="XM_029364539.1"/>
</dbReference>
<evidence type="ECO:0000259" key="2">
    <source>
        <dbReference type="SMART" id="SM00198"/>
    </source>
</evidence>
<dbReference type="GeneID" id="40311053"/>
<dbReference type="InterPro" id="IPR014044">
    <property type="entry name" value="CAP_dom"/>
</dbReference>
<reference evidence="3 4" key="1">
    <citation type="submission" date="2017-09" db="EMBL/GenBank/DDBJ databases">
        <title>Genome sequencing of Besnoitia besnoiti strain Bb-Ger1.</title>
        <authorList>
            <person name="Schares G."/>
            <person name="Venepally P."/>
            <person name="Lorenzi H.A."/>
        </authorList>
    </citation>
    <scope>NUCLEOTIDE SEQUENCE [LARGE SCALE GENOMIC DNA]</scope>
    <source>
        <strain evidence="3 4">Bb-Ger1</strain>
    </source>
</reference>
<dbReference type="SUPFAM" id="SSF82895">
    <property type="entry name" value="TSP-1 type 1 repeat"/>
    <property type="match status" value="1"/>
</dbReference>
<evidence type="ECO:0000313" key="4">
    <source>
        <dbReference type="Proteomes" id="UP000224006"/>
    </source>
</evidence>
<dbReference type="SMART" id="SM00198">
    <property type="entry name" value="SCP"/>
    <property type="match status" value="1"/>
</dbReference>
<dbReference type="InterPro" id="IPR000884">
    <property type="entry name" value="TSP1_rpt"/>
</dbReference>
<sequence>MFPETTVHGKPAVMSWRGSCPGANAGWCSWVCHSAWRVVLESSKSICGVTLYAIRLWQGLQRGTLRISSFFSPPVPSASLASIHRLCLYFLFAVELSSFDLVVSQQPLPIGGTFRWQLVPETDFPQTAALHSTHAHPLYRSGFPSSAPALQSICHQGAFGLFVYVPCVLFPRSAVFCPSSCRGSRVDYVRAEQARVTRAARPSLFRVRGRQVMPCRFSLALSSDQNHSCIEIHPASFREHAEASVPRSLDTPRICGHRPYEETKKFGSGQASSVEASGSAEPFSTFTKVIEHAGTPAGAAGFRYSFLFACHSVPIIFRSPLVCVPPSVPQYTAEEYDVSVEQTEDQIQRATHTHLQLSGAPRAPDARFYHPGRSLSPLLRNRSTARFPASGSESGGDNSIADALARLIQRHAREDAEFARVADSVTLSSGRNARKGCPEFTSSWSRCSASCGHGYRYRFTQRIRPRDSACTTRVSSQSCAAVSGCSTPWQKWDAIGVKKPEEMPEAIFLELGEKIPPESEWQIDTLPDGAIYFLFKTGLSQRHFKRRILSDTECGLALRSYFQISRQEKPDSAAPVFVTEFVSTGAYIPCPGDEEGVRTKGGPLPHLAQGRPVPPAPKPRTSGLTPVTRSKPQKRVVLSPEDERRFNEMRKFVLDLSSEFPALEAQLQPAVFERTDTPQCPIIESTQTSCTSTCGRGDSLFFRVRPGGARVCRVEPVVSRCEAISGCPDVASKWRALRVTRPDQVPQEIFEELGAQLPDETEWEDGRGVCSIFGTGHTRRFRREGGEILESEAPGAAVRAFFVREVREVAPGNLRCVAFLGFTDADIIPPIDESAVDSVLLEKHNEFRQKYGVGLLSIDPILKKFAEYWAWQLEERGCIIQHSDRDTRVAYMGGAEFRSTGENLSLSCTLGSSSWRTVPAGWFEEVFCYKYGKTGNPCIAQPLPKCNPESHAEGIMVGHFTQLMSDRSSLAACAVRYCRQPCNLGDKVGQKVLTVCNYAEAGNVEGTYPFSRAVAEKLVAVHPDIFEAGEDDESQRFCRLQREIWAKKNPLKQL</sequence>
<dbReference type="KEGG" id="bbes:BESB_061250"/>
<dbReference type="InterPro" id="IPR035940">
    <property type="entry name" value="CAP_sf"/>
</dbReference>
<evidence type="ECO:0000256" key="1">
    <source>
        <dbReference type="SAM" id="MobiDB-lite"/>
    </source>
</evidence>
<dbReference type="PANTHER" id="PTHR10334">
    <property type="entry name" value="CYSTEINE-RICH SECRETORY PROTEIN-RELATED"/>
    <property type="match status" value="1"/>
</dbReference>